<dbReference type="GO" id="GO:0000287">
    <property type="term" value="F:magnesium ion binding"/>
    <property type="evidence" value="ECO:0007669"/>
    <property type="project" value="InterPro"/>
</dbReference>
<proteinExistence type="inferred from homology"/>
<comment type="pathway">
    <text evidence="2">Siderophore biosynthesis; enterobactin biosynthesis.</text>
</comment>
<dbReference type="InterPro" id="IPR008278">
    <property type="entry name" value="4-PPantetheinyl_Trfase_dom"/>
</dbReference>
<evidence type="ECO:0000256" key="7">
    <source>
        <dbReference type="ARBA" id="ARBA00023191"/>
    </source>
</evidence>
<accession>A0A271J441</accession>
<feature type="binding site" evidence="13">
    <location>
        <position position="114"/>
    </location>
    <ligand>
        <name>Mg(2+)</name>
        <dbReference type="ChEBI" id="CHEBI:18420"/>
    </ligand>
</feature>
<gene>
    <name evidence="16" type="ORF">BSZ37_15805</name>
</gene>
<keyword evidence="17" id="KW-1185">Reference proteome</keyword>
<dbReference type="RefSeq" id="WP_143537688.1">
    <property type="nucleotide sequence ID" value="NZ_MQWD01000001.1"/>
</dbReference>
<dbReference type="Pfam" id="PF01648">
    <property type="entry name" value="ACPS"/>
    <property type="match status" value="1"/>
</dbReference>
<dbReference type="InterPro" id="IPR041354">
    <property type="entry name" value="4PPT_N"/>
</dbReference>
<feature type="binding site" evidence="12">
    <location>
        <position position="114"/>
    </location>
    <ligand>
        <name>CoA</name>
        <dbReference type="ChEBI" id="CHEBI:57287"/>
    </ligand>
</feature>
<feature type="binding site" evidence="12">
    <location>
        <position position="54"/>
    </location>
    <ligand>
        <name>CoA</name>
        <dbReference type="ChEBI" id="CHEBI:57287"/>
    </ligand>
</feature>
<keyword evidence="7" id="KW-0259">Enterobactin biosynthesis</keyword>
<comment type="catalytic activity">
    <reaction evidence="11">
        <text>apo-[peptidyl-carrier protein] + CoA = holo-[peptidyl-carrier protein] + adenosine 3',5'-bisphosphate + H(+)</text>
        <dbReference type="Rhea" id="RHEA:46228"/>
        <dbReference type="Rhea" id="RHEA-COMP:11479"/>
        <dbReference type="Rhea" id="RHEA-COMP:11480"/>
        <dbReference type="ChEBI" id="CHEBI:15378"/>
        <dbReference type="ChEBI" id="CHEBI:29999"/>
        <dbReference type="ChEBI" id="CHEBI:57287"/>
        <dbReference type="ChEBI" id="CHEBI:58343"/>
        <dbReference type="ChEBI" id="CHEBI:64479"/>
    </reaction>
</comment>
<evidence type="ECO:0000256" key="3">
    <source>
        <dbReference type="ARBA" id="ARBA00008342"/>
    </source>
</evidence>
<evidence type="ECO:0000256" key="1">
    <source>
        <dbReference type="ARBA" id="ARBA00003937"/>
    </source>
</evidence>
<dbReference type="PANTHER" id="PTHR38096:SF1">
    <property type="entry name" value="ENTEROBACTIN SYNTHASE COMPONENT D"/>
    <property type="match status" value="1"/>
</dbReference>
<evidence type="ECO:0000256" key="9">
    <source>
        <dbReference type="ARBA" id="ARBA00031996"/>
    </source>
</evidence>
<evidence type="ECO:0000256" key="4">
    <source>
        <dbReference type="ARBA" id="ARBA00011503"/>
    </source>
</evidence>
<evidence type="ECO:0000256" key="8">
    <source>
        <dbReference type="ARBA" id="ARBA00029894"/>
    </source>
</evidence>
<comment type="function">
    <text evidence="1">Involved in the biosynthesis of the siderophore enterobactin (enterochelin), which is a macrocyclic trimeric lactone of N-(2,3-dihydroxybenzoyl)-serine. The serine trilactone serves as a scaffolding for the three catechol functionalities that provide hexadentate coordination for the tightly ligated iron(2+) atoms. Plays an essential role in the assembly of the enterobactin by catalyzing the transfer of the 4'-phosphopantetheine (Ppant) moiety from coenzyme A to the apo-domains of both EntB (ArCP domain) and EntF (PCP domain) to yield their holo-forms which make them competent for the activation of 2,3-dihydroxybenzoate (DHB) and L-serine, respectively.</text>
</comment>
<dbReference type="AlphaFoldDB" id="A0A271J441"/>
<organism evidence="16 17">
    <name type="scientific">Rubrivirga marina</name>
    <dbReference type="NCBI Taxonomy" id="1196024"/>
    <lineage>
        <taxon>Bacteria</taxon>
        <taxon>Pseudomonadati</taxon>
        <taxon>Rhodothermota</taxon>
        <taxon>Rhodothermia</taxon>
        <taxon>Rhodothermales</taxon>
        <taxon>Rubricoccaceae</taxon>
        <taxon>Rubrivirga</taxon>
    </lineage>
</organism>
<dbReference type="GO" id="GO:0009239">
    <property type="term" value="P:enterobactin biosynthetic process"/>
    <property type="evidence" value="ECO:0007669"/>
    <property type="project" value="UniProtKB-KW"/>
</dbReference>
<protein>
    <recommendedName>
        <fullName evidence="5">Enterobactin synthase component D</fullName>
    </recommendedName>
    <alternativeName>
        <fullName evidence="8">4'-phosphopantetheinyl transferase EntD</fullName>
    </alternativeName>
    <alternativeName>
        <fullName evidence="9">Enterochelin synthase D</fullName>
    </alternativeName>
</protein>
<dbReference type="SUPFAM" id="SSF56214">
    <property type="entry name" value="4'-phosphopantetheinyl transferase"/>
    <property type="match status" value="2"/>
</dbReference>
<keyword evidence="13" id="KW-0460">Magnesium</keyword>
<evidence type="ECO:0000256" key="10">
    <source>
        <dbReference type="ARBA" id="ARBA00049176"/>
    </source>
</evidence>
<dbReference type="InterPro" id="IPR037143">
    <property type="entry name" value="4-PPantetheinyl_Trfase_dom_sf"/>
</dbReference>
<reference evidence="16 17" key="1">
    <citation type="submission" date="2016-11" db="EMBL/GenBank/DDBJ databases">
        <title>Study of marine rhodopsin-containing bacteria.</title>
        <authorList>
            <person name="Yoshizawa S."/>
            <person name="Kumagai Y."/>
            <person name="Kogure K."/>
        </authorList>
    </citation>
    <scope>NUCLEOTIDE SEQUENCE [LARGE SCALE GENOMIC DNA]</scope>
    <source>
        <strain evidence="16 17">SAORIC-28</strain>
    </source>
</reference>
<feature type="binding site" evidence="12">
    <location>
        <position position="46"/>
    </location>
    <ligand>
        <name>CoA</name>
        <dbReference type="ChEBI" id="CHEBI:57287"/>
    </ligand>
</feature>
<feature type="binding site" evidence="12">
    <location>
        <position position="157"/>
    </location>
    <ligand>
        <name>CoA</name>
        <dbReference type="ChEBI" id="CHEBI:57287"/>
    </ligand>
</feature>
<keyword evidence="13" id="KW-0479">Metal-binding</keyword>
<keyword evidence="6" id="KW-0808">Transferase</keyword>
<comment type="subunit">
    <text evidence="4">EntB, EntD, EntE, and EntF form a multienzyme complex called enterobactin synthase.</text>
</comment>
<evidence type="ECO:0000313" key="17">
    <source>
        <dbReference type="Proteomes" id="UP000216339"/>
    </source>
</evidence>
<dbReference type="Gene3D" id="3.90.470.20">
    <property type="entry name" value="4'-phosphopantetheinyl transferase domain"/>
    <property type="match status" value="1"/>
</dbReference>
<dbReference type="Proteomes" id="UP000216339">
    <property type="component" value="Unassembled WGS sequence"/>
</dbReference>
<comment type="cofactor">
    <cofactor evidence="13">
        <name>Mg(2+)</name>
        <dbReference type="ChEBI" id="CHEBI:18420"/>
    </cofactor>
</comment>
<comment type="similarity">
    <text evidence="3">Belongs to the P-Pant transferase superfamily. EntD family.</text>
</comment>
<feature type="binding site" evidence="13">
    <location>
        <position position="116"/>
    </location>
    <ligand>
        <name>Mg(2+)</name>
        <dbReference type="ChEBI" id="CHEBI:18420"/>
    </ligand>
</feature>
<dbReference type="GO" id="GO:0009366">
    <property type="term" value="C:enterobactin synthetase complex"/>
    <property type="evidence" value="ECO:0007669"/>
    <property type="project" value="InterPro"/>
</dbReference>
<evidence type="ECO:0000259" key="14">
    <source>
        <dbReference type="Pfam" id="PF01648"/>
    </source>
</evidence>
<dbReference type="EMBL" id="MQWD01000001">
    <property type="protein sequence ID" value="PAP77804.1"/>
    <property type="molecule type" value="Genomic_DNA"/>
</dbReference>
<feature type="domain" description="4'-phosphopantetheinyl transferase" evidence="14">
    <location>
        <begin position="110"/>
        <end position="182"/>
    </location>
</feature>
<evidence type="ECO:0000256" key="5">
    <source>
        <dbReference type="ARBA" id="ARBA00019087"/>
    </source>
</evidence>
<evidence type="ECO:0000256" key="11">
    <source>
        <dbReference type="ARBA" id="ARBA00049191"/>
    </source>
</evidence>
<feature type="binding site" evidence="12">
    <location>
        <position position="161"/>
    </location>
    <ligand>
        <name>CoA</name>
        <dbReference type="ChEBI" id="CHEBI:57287"/>
    </ligand>
</feature>
<comment type="catalytic activity">
    <reaction evidence="10">
        <text>apo-[aryl-carrier protein] + CoA = holo-[aryl-carrier protein] + adenosine 3',5'-bisphosphate + H(+)</text>
        <dbReference type="Rhea" id="RHEA:48404"/>
        <dbReference type="Rhea" id="RHEA-COMP:15903"/>
        <dbReference type="Rhea" id="RHEA-COMP:17557"/>
        <dbReference type="ChEBI" id="CHEBI:15378"/>
        <dbReference type="ChEBI" id="CHEBI:29999"/>
        <dbReference type="ChEBI" id="CHEBI:57287"/>
        <dbReference type="ChEBI" id="CHEBI:58343"/>
        <dbReference type="ChEBI" id="CHEBI:64479"/>
    </reaction>
</comment>
<dbReference type="GO" id="GO:0008897">
    <property type="term" value="F:holo-[acyl-carrier-protein] synthase activity"/>
    <property type="evidence" value="ECO:0007669"/>
    <property type="project" value="InterPro"/>
</dbReference>
<evidence type="ECO:0000259" key="15">
    <source>
        <dbReference type="Pfam" id="PF17837"/>
    </source>
</evidence>
<dbReference type="Pfam" id="PF17837">
    <property type="entry name" value="4PPT_N"/>
    <property type="match status" value="1"/>
</dbReference>
<evidence type="ECO:0000256" key="2">
    <source>
        <dbReference type="ARBA" id="ARBA00004993"/>
    </source>
</evidence>
<dbReference type="GO" id="GO:0005886">
    <property type="term" value="C:plasma membrane"/>
    <property type="evidence" value="ECO:0007669"/>
    <property type="project" value="TreeGrafter"/>
</dbReference>
<sequence>MTDLDPGTWRLPAGLDARLLRAAAGTPPALSDAERSRLQTFGHPDRRRQFVLGRTAARTLASLRLGVPPEAVPLGVGADGAPELPGLHVSIAHTARADHVAALAAVAGCPVGVDLERVARRRPDLWRRILNADEHALLERLGGPTDDVQTLLWTLKEAVLKGQRTGFRAGGRSVRLALDADGALPDSGHARAEADGSGAWTVAFGRDGDLWLAIAWASP</sequence>
<evidence type="ECO:0000256" key="13">
    <source>
        <dbReference type="PIRSR" id="PIRSR603542-2"/>
    </source>
</evidence>
<comment type="caution">
    <text evidence="16">The sequence shown here is derived from an EMBL/GenBank/DDBJ whole genome shotgun (WGS) entry which is preliminary data.</text>
</comment>
<evidence type="ECO:0000256" key="12">
    <source>
        <dbReference type="PIRSR" id="PIRSR603542-1"/>
    </source>
</evidence>
<feature type="domain" description="4'-phosphopantetheinyl transferase N-terminal" evidence="15">
    <location>
        <begin position="43"/>
        <end position="98"/>
    </location>
</feature>
<dbReference type="PANTHER" id="PTHR38096">
    <property type="entry name" value="ENTEROBACTIN SYNTHASE COMPONENT D"/>
    <property type="match status" value="1"/>
</dbReference>
<dbReference type="InterPro" id="IPR003542">
    <property type="entry name" value="Enbac_synth_compD-like"/>
</dbReference>
<evidence type="ECO:0000313" key="16">
    <source>
        <dbReference type="EMBL" id="PAP77804.1"/>
    </source>
</evidence>
<dbReference type="OrthoDB" id="9808281at2"/>
<evidence type="ECO:0000256" key="6">
    <source>
        <dbReference type="ARBA" id="ARBA00022679"/>
    </source>
</evidence>
<name>A0A271J441_9BACT</name>